<gene>
    <name evidence="1" type="ORF">CWC22_008830</name>
</gene>
<dbReference type="SUPFAM" id="SSF53850">
    <property type="entry name" value="Periplasmic binding protein-like II"/>
    <property type="match status" value="1"/>
</dbReference>
<protein>
    <submittedName>
        <fullName evidence="1">Transporter substrate-binding domain-containing protein</fullName>
    </submittedName>
</protein>
<reference evidence="1 2" key="1">
    <citation type="submission" date="2019-10" db="EMBL/GenBank/DDBJ databases">
        <title>Pseudoalteromonas rubra S4059.</title>
        <authorList>
            <person name="Paulsen S."/>
            <person name="Wang X."/>
        </authorList>
    </citation>
    <scope>NUCLEOTIDE SEQUENCE [LARGE SCALE GENOMIC DNA]</scope>
    <source>
        <strain evidence="1 2">S4059</strain>
    </source>
</reference>
<evidence type="ECO:0000313" key="2">
    <source>
        <dbReference type="Proteomes" id="UP000305729"/>
    </source>
</evidence>
<dbReference type="Proteomes" id="UP000305729">
    <property type="component" value="Chromosome 1"/>
</dbReference>
<dbReference type="EMBL" id="CP045429">
    <property type="protein sequence ID" value="QPB83084.1"/>
    <property type="molecule type" value="Genomic_DNA"/>
</dbReference>
<evidence type="ECO:0000313" key="1">
    <source>
        <dbReference type="EMBL" id="QPB83084.1"/>
    </source>
</evidence>
<dbReference type="AlphaFoldDB" id="A0A5S3V339"/>
<organism evidence="1 2">
    <name type="scientific">Pseudoalteromonas rubra</name>
    <dbReference type="NCBI Taxonomy" id="43658"/>
    <lineage>
        <taxon>Bacteria</taxon>
        <taxon>Pseudomonadati</taxon>
        <taxon>Pseudomonadota</taxon>
        <taxon>Gammaproteobacteria</taxon>
        <taxon>Alteromonadales</taxon>
        <taxon>Pseudoalteromonadaceae</taxon>
        <taxon>Pseudoalteromonas</taxon>
    </lineage>
</organism>
<dbReference type="STRING" id="43658.AT705_01780"/>
<proteinExistence type="predicted"/>
<dbReference type="Gene3D" id="3.40.190.10">
    <property type="entry name" value="Periplasmic binding protein-like II"/>
    <property type="match status" value="2"/>
</dbReference>
<name>A0A5S3V339_9GAMM</name>
<accession>A0A5S3V339</accession>
<sequence>MTSAKLTIRMTYSEKCVKFFLLLLTCITSVCYARIENHAISWITLDFPPYYIYADRDEGEGRDEQVISLLHTQLNKLDYYHHSFPASRAIHELSHSRSGYCMVSLYKTASRQKYITYTKHHSTVGLSPGLALRKETIQKLELDVRQPVSLVNLMLKHDLTLGIAQSRSYGEKLDKLIERLPREQVVIRPGWDTLQSLTNMLVKKRVDLVLGYPSEHYYLSKRLGADNLTQIALIGVPLIAKGYIGCTNNDLGKKAVALFDQTLVNLVKTEEYKRIMLKWLPAHLKSKLNRHLINETAQLNNEVHIGEDRN</sequence>